<sequence length="59" mass="6957">MEKNRLLDIIEKKRNELIHVGSQNGLHSKQAIEVSQQLDDLLNEYDRLLKDKQSKERPT</sequence>
<reference evidence="1" key="1">
    <citation type="submission" date="2024-07" db="EMBL/GenBank/DDBJ databases">
        <title>Identification and characteristics of an arsenic-resistant bacterial isolate, which belongs to a novel species.</title>
        <authorList>
            <person name="Juszczyk A."/>
            <person name="Kowalczyk A."/>
            <person name="Was K."/>
            <person name="Kosowicz W."/>
            <person name="Budzyn A."/>
            <person name="Latowski D."/>
        </authorList>
    </citation>
    <scope>NUCLEOTIDE SEQUENCE</scope>
    <source>
        <strain evidence="1">As8PL</strain>
    </source>
</reference>
<gene>
    <name evidence="1" type="ORF">AB3N04_19075</name>
</gene>
<dbReference type="GO" id="GO:0043937">
    <property type="term" value="P:regulation of sporulation"/>
    <property type="evidence" value="ECO:0007669"/>
    <property type="project" value="InterPro"/>
</dbReference>
<dbReference type="EMBL" id="CP162551">
    <property type="protein sequence ID" value="XDI36751.1"/>
    <property type="molecule type" value="Genomic_DNA"/>
</dbReference>
<protein>
    <submittedName>
        <fullName evidence="1">Spo0E family sporulation regulatory protein-aspartic acid phosphatase</fullName>
    </submittedName>
</protein>
<dbReference type="InterPro" id="IPR018540">
    <property type="entry name" value="Spo0E-like"/>
</dbReference>
<dbReference type="AlphaFoldDB" id="A0AB39BTT7"/>
<dbReference type="RefSeq" id="WP_368504136.1">
    <property type="nucleotide sequence ID" value="NZ_CP162551.1"/>
</dbReference>
<accession>A0AB39BTT7</accession>
<evidence type="ECO:0000313" key="1">
    <source>
        <dbReference type="EMBL" id="XDI36751.1"/>
    </source>
</evidence>
<dbReference type="InterPro" id="IPR036638">
    <property type="entry name" value="HLH_DNA-bd_sf"/>
</dbReference>
<dbReference type="PANTHER" id="PTHR41263:SF1">
    <property type="entry name" value="ASPARTYL-PHOSPHATE PHOSPHATASE YISI"/>
    <property type="match status" value="1"/>
</dbReference>
<dbReference type="Pfam" id="PF09388">
    <property type="entry name" value="SpoOE-like"/>
    <property type="match status" value="1"/>
</dbReference>
<dbReference type="InterPro" id="IPR053028">
    <property type="entry name" value="Spo0E-like_phosphatase"/>
</dbReference>
<dbReference type="InterPro" id="IPR037208">
    <property type="entry name" value="Spo0E-like_sf"/>
</dbReference>
<name>A0AB39BTT7_9BACI</name>
<proteinExistence type="predicted"/>
<dbReference type="SUPFAM" id="SSF140500">
    <property type="entry name" value="BAS1536-like"/>
    <property type="match status" value="1"/>
</dbReference>
<organism evidence="1">
    <name type="scientific">Alkalihalophilus sp. As8PL</name>
    <dbReference type="NCBI Taxonomy" id="3237103"/>
    <lineage>
        <taxon>Bacteria</taxon>
        <taxon>Bacillati</taxon>
        <taxon>Bacillota</taxon>
        <taxon>Bacilli</taxon>
        <taxon>Bacillales</taxon>
        <taxon>Bacillaceae</taxon>
        <taxon>Alkalihalophilus</taxon>
    </lineage>
</organism>
<dbReference type="PANTHER" id="PTHR41263">
    <property type="entry name" value="ASPARTYL-PHOSPHATE PHOSPHATASE YISI"/>
    <property type="match status" value="1"/>
</dbReference>
<dbReference type="GO" id="GO:0046983">
    <property type="term" value="F:protein dimerization activity"/>
    <property type="evidence" value="ECO:0007669"/>
    <property type="project" value="InterPro"/>
</dbReference>
<dbReference type="Gene3D" id="4.10.280.10">
    <property type="entry name" value="Helix-loop-helix DNA-binding domain"/>
    <property type="match status" value="1"/>
</dbReference>